<dbReference type="Proteomes" id="UP000181980">
    <property type="component" value="Unassembled WGS sequence"/>
</dbReference>
<dbReference type="EMBL" id="FNUC01000003">
    <property type="protein sequence ID" value="SEE75338.1"/>
    <property type="molecule type" value="Genomic_DNA"/>
</dbReference>
<feature type="domain" description="Hemerythrin-like" evidence="2">
    <location>
        <begin position="8"/>
        <end position="120"/>
    </location>
</feature>
<dbReference type="PANTHER" id="PTHR35585">
    <property type="entry name" value="HHE DOMAIN PROTEIN (AFU_ORTHOLOGUE AFUA_4G00730)"/>
    <property type="match status" value="1"/>
</dbReference>
<evidence type="ECO:0000313" key="3">
    <source>
        <dbReference type="EMBL" id="SEE75338.1"/>
    </source>
</evidence>
<organism evidence="3 4">
    <name type="scientific">Jiangella alba</name>
    <dbReference type="NCBI Taxonomy" id="561176"/>
    <lineage>
        <taxon>Bacteria</taxon>
        <taxon>Bacillati</taxon>
        <taxon>Actinomycetota</taxon>
        <taxon>Actinomycetes</taxon>
        <taxon>Jiangellales</taxon>
        <taxon>Jiangellaceae</taxon>
        <taxon>Jiangella</taxon>
    </lineage>
</organism>
<keyword evidence="4" id="KW-1185">Reference proteome</keyword>
<feature type="region of interest" description="Disordered" evidence="1">
    <location>
        <begin position="163"/>
        <end position="185"/>
    </location>
</feature>
<evidence type="ECO:0000259" key="2">
    <source>
        <dbReference type="Pfam" id="PF01814"/>
    </source>
</evidence>
<name>A0A1H5LGM1_9ACTN</name>
<accession>A0A1H5LGM1</accession>
<dbReference type="STRING" id="561176.SAMN04488561_2555"/>
<proteinExistence type="predicted"/>
<gene>
    <name evidence="3" type="ORF">SAMN04488561_2555</name>
</gene>
<feature type="compositionally biased region" description="Basic and acidic residues" evidence="1">
    <location>
        <begin position="174"/>
        <end position="185"/>
    </location>
</feature>
<protein>
    <submittedName>
        <fullName evidence="3">Hemerythrin HHE cation binding domain-containing protein</fullName>
    </submittedName>
</protein>
<dbReference type="AlphaFoldDB" id="A0A1H5LGM1"/>
<sequence>MMSESRDVVDLIEKDHREIERLFELLRADPGQRDLAVTEVTALLVAHSRAEEAEVYPVARDEAGETDEVAHSQEEHAEAEAILERLAAMDAHDPRYESVLRELVDSVGHHVEEEESTVLPGMRQRLSDERRAELGEAFLAARAEHLGDRPGEATRADLAQQARNLGVERTSGMTKDELRDEVTPD</sequence>
<evidence type="ECO:0000313" key="4">
    <source>
        <dbReference type="Proteomes" id="UP000181980"/>
    </source>
</evidence>
<dbReference type="Gene3D" id="1.20.120.520">
    <property type="entry name" value="nmb1532 protein domain like"/>
    <property type="match status" value="1"/>
</dbReference>
<dbReference type="InterPro" id="IPR012312">
    <property type="entry name" value="Hemerythrin-like"/>
</dbReference>
<dbReference type="PANTHER" id="PTHR35585:SF1">
    <property type="entry name" value="HHE DOMAIN PROTEIN (AFU_ORTHOLOGUE AFUA_4G00730)"/>
    <property type="match status" value="1"/>
</dbReference>
<reference evidence="4" key="1">
    <citation type="submission" date="2016-10" db="EMBL/GenBank/DDBJ databases">
        <authorList>
            <person name="Varghese N."/>
            <person name="Submissions S."/>
        </authorList>
    </citation>
    <scope>NUCLEOTIDE SEQUENCE [LARGE SCALE GENOMIC DNA]</scope>
    <source>
        <strain evidence="4">DSM 45237</strain>
    </source>
</reference>
<dbReference type="Pfam" id="PF01814">
    <property type="entry name" value="Hemerythrin"/>
    <property type="match status" value="1"/>
</dbReference>
<evidence type="ECO:0000256" key="1">
    <source>
        <dbReference type="SAM" id="MobiDB-lite"/>
    </source>
</evidence>